<keyword evidence="5" id="KW-0282">Flagellum</keyword>
<dbReference type="NCBIfam" id="NF009793">
    <property type="entry name" value="PRK13285.1-1"/>
    <property type="match status" value="1"/>
</dbReference>
<organism evidence="5 6">
    <name type="scientific">Terrihalobacillus insolitus</name>
    <dbReference type="NCBI Taxonomy" id="2950438"/>
    <lineage>
        <taxon>Bacteria</taxon>
        <taxon>Bacillati</taxon>
        <taxon>Bacillota</taxon>
        <taxon>Bacilli</taxon>
        <taxon>Bacillales</taxon>
        <taxon>Bacillaceae</taxon>
        <taxon>Terrihalobacillus</taxon>
    </lineage>
</organism>
<keyword evidence="2 4" id="KW-1005">Bacterial flagellum biogenesis</keyword>
<keyword evidence="4" id="KW-0143">Chaperone</keyword>
<dbReference type="GO" id="GO:0005737">
    <property type="term" value="C:cytoplasm"/>
    <property type="evidence" value="ECO:0007669"/>
    <property type="project" value="UniProtKB-SubCell"/>
</dbReference>
<keyword evidence="6" id="KW-1185">Reference proteome</keyword>
<dbReference type="GO" id="GO:0006417">
    <property type="term" value="P:regulation of translation"/>
    <property type="evidence" value="ECO:0007669"/>
    <property type="project" value="UniProtKB-KW"/>
</dbReference>
<evidence type="ECO:0000256" key="3">
    <source>
        <dbReference type="ARBA" id="ARBA00022845"/>
    </source>
</evidence>
<dbReference type="Gene3D" id="2.30.290.10">
    <property type="entry name" value="BH3618-like"/>
    <property type="match status" value="1"/>
</dbReference>
<comment type="function">
    <text evidence="4">Acts as an anti-CsrA protein, binds CsrA and prevents it from repressing translation of its target genes, one of which is flagellin. Binds to flagellin and participates in the assembly of the flagellum.</text>
</comment>
<comment type="similarity">
    <text evidence="4">Belongs to the FliW family.</text>
</comment>
<dbReference type="PANTHER" id="PTHR39190:SF1">
    <property type="entry name" value="FLAGELLAR ASSEMBLY FACTOR FLIW"/>
    <property type="match status" value="1"/>
</dbReference>
<evidence type="ECO:0000313" key="6">
    <source>
        <dbReference type="Proteomes" id="UP001145050"/>
    </source>
</evidence>
<keyword evidence="5" id="KW-0969">Cilium</keyword>
<evidence type="ECO:0000313" key="5">
    <source>
        <dbReference type="EMBL" id="MDC3423078.1"/>
    </source>
</evidence>
<reference evidence="5" key="1">
    <citation type="submission" date="2022-06" db="EMBL/GenBank/DDBJ databases">
        <title>Aquibacillus sp. a new bacterium isolated from soil saline samples.</title>
        <authorList>
            <person name="Galisteo C."/>
            <person name="De La Haba R."/>
            <person name="Sanchez-Porro C."/>
            <person name="Ventosa A."/>
        </authorList>
    </citation>
    <scope>NUCLEOTIDE SEQUENCE</scope>
    <source>
        <strain evidence="5">3ASR75-11</strain>
    </source>
</reference>
<evidence type="ECO:0000256" key="2">
    <source>
        <dbReference type="ARBA" id="ARBA00022795"/>
    </source>
</evidence>
<proteinExistence type="inferred from homology"/>
<evidence type="ECO:0000256" key="1">
    <source>
        <dbReference type="ARBA" id="ARBA00022490"/>
    </source>
</evidence>
<gene>
    <name evidence="4" type="primary">fliW</name>
    <name evidence="5" type="ORF">NC797_00975</name>
</gene>
<dbReference type="InterPro" id="IPR024046">
    <property type="entry name" value="Flagellar_assmbl_FliW_dom_sf"/>
</dbReference>
<dbReference type="RefSeq" id="WP_272434727.1">
    <property type="nucleotide sequence ID" value="NZ_JAMQKB010000001.1"/>
</dbReference>
<protein>
    <recommendedName>
        <fullName evidence="4">Flagellar assembly factor FliW</fullName>
    </recommendedName>
</protein>
<dbReference type="SUPFAM" id="SSF141457">
    <property type="entry name" value="BH3618-like"/>
    <property type="match status" value="1"/>
</dbReference>
<dbReference type="HAMAP" id="MF_01185">
    <property type="entry name" value="FliW"/>
    <property type="match status" value="1"/>
</dbReference>
<comment type="subcellular location">
    <subcellularLocation>
        <location evidence="4">Cytoplasm</location>
    </subcellularLocation>
</comment>
<sequence>MNIYTKFFGEIAITNEQILTFPQGIPGFLEEVSFVLLDLEDNSIFQVLQSTTTSNIAFIVTNPYHFYQDYEIELDETILHFLEIETEQEVSVLSVVSLKDPFDKSTMNLQAPIIINNTKKRGKQYITNIKNYSTKHPLSIQQPTSMVKED</sequence>
<keyword evidence="1 4" id="KW-0963">Cytoplasm</keyword>
<comment type="subunit">
    <text evidence="4">Interacts with translational regulator CsrA and flagellin(s).</text>
</comment>
<dbReference type="GO" id="GO:0044780">
    <property type="term" value="P:bacterial-type flagellum assembly"/>
    <property type="evidence" value="ECO:0007669"/>
    <property type="project" value="UniProtKB-UniRule"/>
</dbReference>
<dbReference type="EMBL" id="JAMQKB010000001">
    <property type="protein sequence ID" value="MDC3423078.1"/>
    <property type="molecule type" value="Genomic_DNA"/>
</dbReference>
<dbReference type="PANTHER" id="PTHR39190">
    <property type="entry name" value="FLAGELLAR ASSEMBLY FACTOR FLIW"/>
    <property type="match status" value="1"/>
</dbReference>
<keyword evidence="5" id="KW-0966">Cell projection</keyword>
<dbReference type="InterPro" id="IPR003775">
    <property type="entry name" value="Flagellar_assembly_factor_FliW"/>
</dbReference>
<dbReference type="Proteomes" id="UP001145050">
    <property type="component" value="Unassembled WGS sequence"/>
</dbReference>
<evidence type="ECO:0000256" key="4">
    <source>
        <dbReference type="HAMAP-Rule" id="MF_01185"/>
    </source>
</evidence>
<name>A0A9X3WQX9_9BACI</name>
<keyword evidence="3 4" id="KW-0810">Translation regulation</keyword>
<accession>A0A9X3WQX9</accession>
<comment type="caution">
    <text evidence="5">The sequence shown here is derived from an EMBL/GenBank/DDBJ whole genome shotgun (WGS) entry which is preliminary data.</text>
</comment>
<dbReference type="Pfam" id="PF02623">
    <property type="entry name" value="FliW"/>
    <property type="match status" value="1"/>
</dbReference>
<dbReference type="AlphaFoldDB" id="A0A9X3WQX9"/>